<dbReference type="Pfam" id="PF19662">
    <property type="entry name" value="DUF6165"/>
    <property type="match status" value="1"/>
</dbReference>
<evidence type="ECO:0000313" key="2">
    <source>
        <dbReference type="Proteomes" id="UP000465810"/>
    </source>
</evidence>
<dbReference type="AlphaFoldDB" id="A0A7X4K9Q9"/>
<comment type="caution">
    <text evidence="1">The sequence shown here is derived from an EMBL/GenBank/DDBJ whole genome shotgun (WGS) entry which is preliminary data.</text>
</comment>
<keyword evidence="2" id="KW-1185">Reference proteome</keyword>
<gene>
    <name evidence="1" type="ORF">GR702_17915</name>
</gene>
<organism evidence="1 2">
    <name type="scientific">Novosphingobium silvae</name>
    <dbReference type="NCBI Taxonomy" id="2692619"/>
    <lineage>
        <taxon>Bacteria</taxon>
        <taxon>Pseudomonadati</taxon>
        <taxon>Pseudomonadota</taxon>
        <taxon>Alphaproteobacteria</taxon>
        <taxon>Sphingomonadales</taxon>
        <taxon>Sphingomonadaceae</taxon>
        <taxon>Novosphingobium</taxon>
    </lineage>
</organism>
<name>A0A7X4K9Q9_9SPHN</name>
<dbReference type="Proteomes" id="UP000465810">
    <property type="component" value="Unassembled WGS sequence"/>
</dbReference>
<sequence>MPSVPSVPVSWGELLDKVSILEIKRERLPAGPGLLNVEREHALLGATAREVLPREGIAPLFEQLRRINRTLWDVEDALRQREDQARFGPGFVALARSVYQTNDSRAAIKRQINLLLESELVEEKSYAATSPAPRPQTIISERIG</sequence>
<accession>A0A7X4K9Q9</accession>
<protein>
    <submittedName>
        <fullName evidence="1">Uncharacterized protein</fullName>
    </submittedName>
</protein>
<dbReference type="EMBL" id="WVTD01000018">
    <property type="protein sequence ID" value="MYL99638.1"/>
    <property type="molecule type" value="Genomic_DNA"/>
</dbReference>
<evidence type="ECO:0000313" key="1">
    <source>
        <dbReference type="EMBL" id="MYL99638.1"/>
    </source>
</evidence>
<dbReference type="RefSeq" id="WP_160987081.1">
    <property type="nucleotide sequence ID" value="NZ_WVTD01000018.1"/>
</dbReference>
<dbReference type="InterPro" id="IPR046163">
    <property type="entry name" value="DUF6165"/>
</dbReference>
<reference evidence="1 2" key="1">
    <citation type="submission" date="2019-12" db="EMBL/GenBank/DDBJ databases">
        <authorList>
            <person name="Feng G."/>
            <person name="Zhu H."/>
        </authorList>
    </citation>
    <scope>NUCLEOTIDE SEQUENCE [LARGE SCALE GENOMIC DNA]</scope>
    <source>
        <strain evidence="1 2">FGD1</strain>
    </source>
</reference>
<proteinExistence type="predicted"/>